<feature type="compositionally biased region" description="Basic and acidic residues" evidence="1">
    <location>
        <begin position="197"/>
        <end position="288"/>
    </location>
</feature>
<sequence>MSFFGITIKDDSPLPLELEEHCYFHLTRVILPPTANVKGKVYLMVSQKNIEDEEEEEKEEEEEEEIDLSKWDNVAICCLEDGVKNQSNVNLKFSADQEIFFSVQGAKGCSITMCGTVEFEDPSDEEMCEDENCLDHHHGDSEEEEFTDSYDDDDVMDFDEDSDDEEIPDLVPIKKQGAKITEIPDEPITPDTSSKQSESKKQPQKKQEQKPKENPQVKQEKQQPKKQEQQPKKQDQKPKQNNKQQEKKEQPNKQEQPKKQEQQPKKEKQQPKKEQQNGKKDNKRELPGKDQQPQQNGSKKMKK</sequence>
<protein>
    <submittedName>
        <fullName evidence="3">Heat shock protein</fullName>
    </submittedName>
</protein>
<dbReference type="Pfam" id="PF17800">
    <property type="entry name" value="NPL"/>
    <property type="match status" value="1"/>
</dbReference>
<keyword evidence="4" id="KW-1185">Reference proteome</keyword>
<feature type="region of interest" description="Disordered" evidence="1">
    <location>
        <begin position="130"/>
        <end position="303"/>
    </location>
</feature>
<keyword evidence="3" id="KW-0346">Stress response</keyword>
<proteinExistence type="predicted"/>
<dbReference type="OrthoDB" id="1902587at2759"/>
<evidence type="ECO:0000259" key="2">
    <source>
        <dbReference type="Pfam" id="PF17800"/>
    </source>
</evidence>
<dbReference type="Proteomes" id="UP000076078">
    <property type="component" value="Unassembled WGS sequence"/>
</dbReference>
<reference evidence="3 4" key="1">
    <citation type="submission" date="2015-12" db="EMBL/GenBank/DDBJ databases">
        <title>Dictyostelia acquired genes for synthesis and detection of signals that induce cell-type specialization by lateral gene transfer from prokaryotes.</title>
        <authorList>
            <person name="Gloeckner G."/>
            <person name="Schaap P."/>
        </authorList>
    </citation>
    <scope>NUCLEOTIDE SEQUENCE [LARGE SCALE GENOMIC DNA]</scope>
    <source>
        <strain evidence="3 4">TK</strain>
    </source>
</reference>
<evidence type="ECO:0000313" key="4">
    <source>
        <dbReference type="Proteomes" id="UP000076078"/>
    </source>
</evidence>
<feature type="domain" description="Nucleoplasmin-like" evidence="2">
    <location>
        <begin position="3"/>
        <end position="116"/>
    </location>
</feature>
<dbReference type="OMA" id="MMQFFGT"/>
<feature type="compositionally biased region" description="Acidic residues" evidence="1">
    <location>
        <begin position="141"/>
        <end position="168"/>
    </location>
</feature>
<dbReference type="STRING" id="361077.A0A151Z9V1"/>
<dbReference type="AlphaFoldDB" id="A0A151Z9V1"/>
<feature type="compositionally biased region" description="Polar residues" evidence="1">
    <location>
        <begin position="291"/>
        <end position="303"/>
    </location>
</feature>
<dbReference type="InterPro" id="IPR041232">
    <property type="entry name" value="NPL"/>
</dbReference>
<name>A0A151Z9V1_TIELA</name>
<dbReference type="FunCoup" id="A0A151Z9V1">
    <property type="interactions" value="488"/>
</dbReference>
<organism evidence="3 4">
    <name type="scientific">Tieghemostelium lacteum</name>
    <name type="common">Slime mold</name>
    <name type="synonym">Dictyostelium lacteum</name>
    <dbReference type="NCBI Taxonomy" id="361077"/>
    <lineage>
        <taxon>Eukaryota</taxon>
        <taxon>Amoebozoa</taxon>
        <taxon>Evosea</taxon>
        <taxon>Eumycetozoa</taxon>
        <taxon>Dictyostelia</taxon>
        <taxon>Dictyosteliales</taxon>
        <taxon>Raperosteliaceae</taxon>
        <taxon>Tieghemostelium</taxon>
    </lineage>
</organism>
<evidence type="ECO:0000256" key="1">
    <source>
        <dbReference type="SAM" id="MobiDB-lite"/>
    </source>
</evidence>
<accession>A0A151Z9V1</accession>
<comment type="caution">
    <text evidence="3">The sequence shown here is derived from an EMBL/GenBank/DDBJ whole genome shotgun (WGS) entry which is preliminary data.</text>
</comment>
<dbReference type="Gene3D" id="2.60.120.340">
    <property type="entry name" value="Nucleoplasmin core domain"/>
    <property type="match status" value="1"/>
</dbReference>
<evidence type="ECO:0000313" key="3">
    <source>
        <dbReference type="EMBL" id="KYQ90705.1"/>
    </source>
</evidence>
<dbReference type="EMBL" id="LODT01000037">
    <property type="protein sequence ID" value="KYQ90705.1"/>
    <property type="molecule type" value="Genomic_DNA"/>
</dbReference>
<gene>
    <name evidence="3" type="ORF">DLAC_09340</name>
</gene>
<dbReference type="InParanoid" id="A0A151Z9V1"/>